<dbReference type="InterPro" id="IPR027417">
    <property type="entry name" value="P-loop_NTPase"/>
</dbReference>
<evidence type="ECO:0000313" key="3">
    <source>
        <dbReference type="Proteomes" id="UP000035680"/>
    </source>
</evidence>
<reference evidence="4" key="2">
    <citation type="submission" date="2015-08" db="UniProtKB">
        <authorList>
            <consortium name="WormBaseParasite"/>
        </authorList>
    </citation>
    <scope>IDENTIFICATION</scope>
</reference>
<organism evidence="3 4">
    <name type="scientific">Strongyloides venezuelensis</name>
    <name type="common">Threadworm</name>
    <dbReference type="NCBI Taxonomy" id="75913"/>
    <lineage>
        <taxon>Eukaryota</taxon>
        <taxon>Metazoa</taxon>
        <taxon>Ecdysozoa</taxon>
        <taxon>Nematoda</taxon>
        <taxon>Chromadorea</taxon>
        <taxon>Rhabditida</taxon>
        <taxon>Tylenchina</taxon>
        <taxon>Panagrolaimomorpha</taxon>
        <taxon>Strongyloidoidea</taxon>
        <taxon>Strongyloididae</taxon>
        <taxon>Strongyloides</taxon>
    </lineage>
</organism>
<feature type="region of interest" description="Disordered" evidence="1">
    <location>
        <begin position="102"/>
        <end position="129"/>
    </location>
</feature>
<dbReference type="STRING" id="75913.A0A0K0FAN8"/>
<proteinExistence type="predicted"/>
<feature type="compositionally biased region" description="Low complexity" evidence="1">
    <location>
        <begin position="117"/>
        <end position="129"/>
    </location>
</feature>
<dbReference type="Proteomes" id="UP000035680">
    <property type="component" value="Unassembled WGS sequence"/>
</dbReference>
<evidence type="ECO:0000259" key="2">
    <source>
        <dbReference type="PROSITE" id="PS51194"/>
    </source>
</evidence>
<dbReference type="Pfam" id="PF00271">
    <property type="entry name" value="Helicase_C"/>
    <property type="match status" value="1"/>
</dbReference>
<reference evidence="3" key="1">
    <citation type="submission" date="2014-07" db="EMBL/GenBank/DDBJ databases">
        <authorList>
            <person name="Martin A.A"/>
            <person name="De Silva N."/>
        </authorList>
    </citation>
    <scope>NUCLEOTIDE SEQUENCE</scope>
</reference>
<keyword evidence="3" id="KW-1185">Reference proteome</keyword>
<dbReference type="SUPFAM" id="SSF52540">
    <property type="entry name" value="P-loop containing nucleoside triphosphate hydrolases"/>
    <property type="match status" value="1"/>
</dbReference>
<sequence>MPMSEEEVPLCIAVTGTHKFGFGTLDVSDIRYVINYDYPCNSEDYVHRIGRTGRSDRKGDAYTFFTPSNSGKANDLIKILEEAKQKVPEKLYLMAQSSKFSNNSRGYKRQYGGGGSVNRNGGYNKRPRY</sequence>
<name>A0A0K0FAN8_STRVS</name>
<dbReference type="PROSITE" id="PS51194">
    <property type="entry name" value="HELICASE_CTER"/>
    <property type="match status" value="1"/>
</dbReference>
<dbReference type="InterPro" id="IPR001650">
    <property type="entry name" value="Helicase_C-like"/>
</dbReference>
<evidence type="ECO:0000256" key="1">
    <source>
        <dbReference type="SAM" id="MobiDB-lite"/>
    </source>
</evidence>
<accession>A0A0K0FAN8</accession>
<dbReference type="AlphaFoldDB" id="A0A0K0FAN8"/>
<dbReference type="Gene3D" id="3.40.50.300">
    <property type="entry name" value="P-loop containing nucleotide triphosphate hydrolases"/>
    <property type="match status" value="1"/>
</dbReference>
<evidence type="ECO:0000313" key="4">
    <source>
        <dbReference type="WBParaSite" id="SVE_0589300.1"/>
    </source>
</evidence>
<dbReference type="WBParaSite" id="SVE_0589300.1">
    <property type="protein sequence ID" value="SVE_0589300.1"/>
    <property type="gene ID" value="SVE_0589300"/>
</dbReference>
<protein>
    <submittedName>
        <fullName evidence="4">Helicase C-terminal domain-containing protein</fullName>
    </submittedName>
</protein>
<feature type="domain" description="Helicase C-terminal" evidence="2">
    <location>
        <begin position="1"/>
        <end position="95"/>
    </location>
</feature>
<dbReference type="PANTHER" id="PTHR47958">
    <property type="entry name" value="ATP-DEPENDENT RNA HELICASE DBP3"/>
    <property type="match status" value="1"/>
</dbReference>